<evidence type="ECO:0000259" key="2">
    <source>
        <dbReference type="Pfam" id="PF23598"/>
    </source>
</evidence>
<dbReference type="InterPro" id="IPR055414">
    <property type="entry name" value="LRR_R13L4/SHOC2-like"/>
</dbReference>
<dbReference type="PANTHER" id="PTHR47186:SF22">
    <property type="entry name" value="OS11G0589401 PROTEIN"/>
    <property type="match status" value="1"/>
</dbReference>
<reference evidence="3" key="2">
    <citation type="submission" date="2021-12" db="EMBL/GenBank/DDBJ databases">
        <title>Resequencing data analysis of finger millet.</title>
        <authorList>
            <person name="Hatakeyama M."/>
            <person name="Aluri S."/>
            <person name="Balachadran M.T."/>
            <person name="Sivarajan S.R."/>
            <person name="Poveda L."/>
            <person name="Shimizu-Inatsugi R."/>
            <person name="Schlapbach R."/>
            <person name="Sreeman S.M."/>
            <person name="Shimizu K.K."/>
        </authorList>
    </citation>
    <scope>NUCLEOTIDE SEQUENCE</scope>
</reference>
<evidence type="ECO:0000313" key="4">
    <source>
        <dbReference type="Proteomes" id="UP001054889"/>
    </source>
</evidence>
<proteinExistence type="predicted"/>
<comment type="caution">
    <text evidence="3">The sequence shown here is derived from an EMBL/GenBank/DDBJ whole genome shotgun (WGS) entry which is preliminary data.</text>
</comment>
<keyword evidence="1" id="KW-0677">Repeat</keyword>
<dbReference type="AlphaFoldDB" id="A0AAV5C7T1"/>
<dbReference type="Gene3D" id="3.80.10.10">
    <property type="entry name" value="Ribonuclease Inhibitor"/>
    <property type="match status" value="1"/>
</dbReference>
<evidence type="ECO:0000313" key="3">
    <source>
        <dbReference type="EMBL" id="GJM94274.1"/>
    </source>
</evidence>
<organism evidence="3 4">
    <name type="scientific">Eleusine coracana subsp. coracana</name>
    <dbReference type="NCBI Taxonomy" id="191504"/>
    <lineage>
        <taxon>Eukaryota</taxon>
        <taxon>Viridiplantae</taxon>
        <taxon>Streptophyta</taxon>
        <taxon>Embryophyta</taxon>
        <taxon>Tracheophyta</taxon>
        <taxon>Spermatophyta</taxon>
        <taxon>Magnoliopsida</taxon>
        <taxon>Liliopsida</taxon>
        <taxon>Poales</taxon>
        <taxon>Poaceae</taxon>
        <taxon>PACMAD clade</taxon>
        <taxon>Chloridoideae</taxon>
        <taxon>Cynodonteae</taxon>
        <taxon>Eleusininae</taxon>
        <taxon>Eleusine</taxon>
    </lineage>
</organism>
<sequence>MPMAVRSLHTRQCSNVVTKLASFQACRVLSLNNGRWNGDLKHLGQLLHLRYLELIGVLGDDPELPKEIGNLKSLQILIIHTSFLMKLPPAVCELTQLMCLDVYDCSLVRANRLGSQLVCLEQLTNLEIDKQVCDDFVVELGKLTRLRVLEIYLDLMNEASERR</sequence>
<dbReference type="InterPro" id="IPR032675">
    <property type="entry name" value="LRR_dom_sf"/>
</dbReference>
<feature type="domain" description="Disease resistance R13L4/SHOC-2-like LRR" evidence="2">
    <location>
        <begin position="5"/>
        <end position="161"/>
    </location>
</feature>
<dbReference type="PANTHER" id="PTHR47186">
    <property type="entry name" value="LEUCINE-RICH REPEAT-CONTAINING PROTEIN 57"/>
    <property type="match status" value="1"/>
</dbReference>
<evidence type="ECO:0000256" key="1">
    <source>
        <dbReference type="ARBA" id="ARBA00022737"/>
    </source>
</evidence>
<keyword evidence="4" id="KW-1185">Reference proteome</keyword>
<dbReference type="EMBL" id="BQKI01000005">
    <property type="protein sequence ID" value="GJM94274.1"/>
    <property type="molecule type" value="Genomic_DNA"/>
</dbReference>
<name>A0AAV5C7T1_ELECO</name>
<dbReference type="SUPFAM" id="SSF52058">
    <property type="entry name" value="L domain-like"/>
    <property type="match status" value="1"/>
</dbReference>
<protein>
    <recommendedName>
        <fullName evidence="2">Disease resistance R13L4/SHOC-2-like LRR domain-containing protein</fullName>
    </recommendedName>
</protein>
<accession>A0AAV5C7T1</accession>
<dbReference type="Proteomes" id="UP001054889">
    <property type="component" value="Unassembled WGS sequence"/>
</dbReference>
<reference evidence="3" key="1">
    <citation type="journal article" date="2018" name="DNA Res.">
        <title>Multiple hybrid de novo genome assembly of finger millet, an orphan allotetraploid crop.</title>
        <authorList>
            <person name="Hatakeyama M."/>
            <person name="Aluri S."/>
            <person name="Balachadran M.T."/>
            <person name="Sivarajan S.R."/>
            <person name="Patrignani A."/>
            <person name="Gruter S."/>
            <person name="Poveda L."/>
            <person name="Shimizu-Inatsugi R."/>
            <person name="Baeten J."/>
            <person name="Francoijs K.J."/>
            <person name="Nataraja K.N."/>
            <person name="Reddy Y.A.N."/>
            <person name="Phadnis S."/>
            <person name="Ravikumar R.L."/>
            <person name="Schlapbach R."/>
            <person name="Sreeman S.M."/>
            <person name="Shimizu K.K."/>
        </authorList>
    </citation>
    <scope>NUCLEOTIDE SEQUENCE</scope>
</reference>
<dbReference type="Pfam" id="PF23598">
    <property type="entry name" value="LRR_14"/>
    <property type="match status" value="1"/>
</dbReference>
<gene>
    <name evidence="3" type="primary">ga10905</name>
    <name evidence="3" type="ORF">PR202_ga10905</name>
</gene>